<dbReference type="Proteomes" id="UP000053664">
    <property type="component" value="Unassembled WGS sequence"/>
</dbReference>
<dbReference type="GeneID" id="19319103"/>
<dbReference type="PANTHER" id="PTHR12111">
    <property type="entry name" value="SPLICING FACTOR YJU2"/>
    <property type="match status" value="1"/>
</dbReference>
<evidence type="ECO:0000256" key="1">
    <source>
        <dbReference type="ARBA" id="ARBA00005595"/>
    </source>
</evidence>
<dbReference type="GO" id="GO:0071014">
    <property type="term" value="C:post-mRNA release spliceosomal complex"/>
    <property type="evidence" value="ECO:0007669"/>
    <property type="project" value="TreeGrafter"/>
</dbReference>
<name>A0A061HA57_9BASI</name>
<dbReference type="RefSeq" id="XP_007880724.1">
    <property type="nucleotide sequence ID" value="XM_007882533.1"/>
</dbReference>
<proteinExistence type="inferred from homology"/>
<evidence type="ECO:0000313" key="4">
    <source>
        <dbReference type="Proteomes" id="UP000053664"/>
    </source>
</evidence>
<dbReference type="PANTHER" id="PTHR12111:SF2">
    <property type="entry name" value="SPLICING FACTOR YJU2B-RELATED"/>
    <property type="match status" value="1"/>
</dbReference>
<comment type="similarity">
    <text evidence="1">Belongs to the CWC16 family.</text>
</comment>
<dbReference type="Pfam" id="PF04502">
    <property type="entry name" value="Saf4_Yju2"/>
    <property type="match status" value="1"/>
</dbReference>
<dbReference type="InterPro" id="IPR007590">
    <property type="entry name" value="Saf4/Yju2"/>
</dbReference>
<reference evidence="3 4" key="1">
    <citation type="journal article" date="2013" name="Plant Cell">
        <title>The transition from a phytopathogenic smut ancestor to an anamorphic biocontrol agent deciphered by comparative whole-genome analysis.</title>
        <authorList>
            <person name="Lefebvre F."/>
            <person name="Joly D.L."/>
            <person name="Labbe C."/>
            <person name="Teichmann B."/>
            <person name="Linning R."/>
            <person name="Belzile F."/>
            <person name="Bakkeren G."/>
            <person name="Belanger R.R."/>
        </authorList>
    </citation>
    <scope>NUCLEOTIDE SEQUENCE [LARGE SCALE GENOMIC DNA]</scope>
    <source>
        <strain evidence="3 4">PF-1</strain>
    </source>
</reference>
<accession>A0A061HA57</accession>
<dbReference type="AlphaFoldDB" id="A0A061HA57"/>
<evidence type="ECO:0000313" key="3">
    <source>
        <dbReference type="EMBL" id="EPQ27466.1"/>
    </source>
</evidence>
<gene>
    <name evidence="3" type="ORF">PFL1_05004</name>
</gene>
<dbReference type="OrthoDB" id="360327at2759"/>
<dbReference type="EMBL" id="KE361639">
    <property type="protein sequence ID" value="EPQ27466.1"/>
    <property type="molecule type" value="Genomic_DNA"/>
</dbReference>
<feature type="region of interest" description="Disordered" evidence="2">
    <location>
        <begin position="111"/>
        <end position="137"/>
    </location>
</feature>
<evidence type="ECO:0008006" key="5">
    <source>
        <dbReference type="Google" id="ProtNLM"/>
    </source>
</evidence>
<dbReference type="KEGG" id="pfp:PFL1_05004"/>
<evidence type="ECO:0000256" key="2">
    <source>
        <dbReference type="SAM" id="MobiDB-lite"/>
    </source>
</evidence>
<dbReference type="GO" id="GO:0005684">
    <property type="term" value="C:U2-type spliceosomal complex"/>
    <property type="evidence" value="ECO:0007669"/>
    <property type="project" value="TreeGrafter"/>
</dbReference>
<feature type="region of interest" description="Disordered" evidence="2">
    <location>
        <begin position="261"/>
        <end position="351"/>
    </location>
</feature>
<feature type="region of interest" description="Disordered" evidence="2">
    <location>
        <begin position="1"/>
        <end position="26"/>
    </location>
</feature>
<organism evidence="3 4">
    <name type="scientific">Pseudozyma flocculosa PF-1</name>
    <dbReference type="NCBI Taxonomy" id="1277687"/>
    <lineage>
        <taxon>Eukaryota</taxon>
        <taxon>Fungi</taxon>
        <taxon>Dikarya</taxon>
        <taxon>Basidiomycota</taxon>
        <taxon>Ustilaginomycotina</taxon>
        <taxon>Ustilaginomycetes</taxon>
        <taxon>Ustilaginales</taxon>
        <taxon>Ustilaginaceae</taxon>
        <taxon>Pseudozyma</taxon>
    </lineage>
</organism>
<dbReference type="eggNOG" id="KOG2990">
    <property type="taxonomic scope" value="Eukaryota"/>
</dbReference>
<dbReference type="GO" id="GO:0000398">
    <property type="term" value="P:mRNA splicing, via spliceosome"/>
    <property type="evidence" value="ECO:0007669"/>
    <property type="project" value="InterPro"/>
</dbReference>
<protein>
    <recommendedName>
        <fullName evidence="5">Splicing factor YJU2</fullName>
    </recommendedName>
</protein>
<feature type="region of interest" description="Disordered" evidence="2">
    <location>
        <begin position="217"/>
        <end position="236"/>
    </location>
</feature>
<feature type="compositionally biased region" description="Low complexity" evidence="2">
    <location>
        <begin position="278"/>
        <end position="320"/>
    </location>
</feature>
<sequence length="351" mass="39432">MQGFGMGRYRPPDADPTKQSFNQGRHPLGVRARKIDQGILVVRFELPFNIWCAGCDNHIGQGVRYNAEKRHVGDYYSTKIWAFRCKCHLCSKWFEIRTDPKNARYIVQEGARQQNQEWDPEENGGHPIYDESAAAGPSKPLDAFSQLEKRESDRDKALRLTDRVLELEEHSEARWSDPYTLNAKLRSSFRKDKRVRTDKLIRDLELKERIGWREDAVLADDHTPSSTTPRDPANGRLEAGAQWQDARLAMQAERLGRGAKALEGPAPSTARSGGQRQSTSSLGKASPSSSSSRKTSTASKPRKTASSAAAGTNAKAKASAVEALRRQLIANTRKKQDPFLQQLDRHVAQRR</sequence>
<dbReference type="HOGENOM" id="CLU_050402_0_1_1"/>